<dbReference type="GO" id="GO:0006355">
    <property type="term" value="P:regulation of DNA-templated transcription"/>
    <property type="evidence" value="ECO:0007669"/>
    <property type="project" value="InterPro"/>
</dbReference>
<feature type="DNA-binding region" description="Homeobox" evidence="8">
    <location>
        <begin position="567"/>
        <end position="629"/>
    </location>
</feature>
<evidence type="ECO:0000256" key="9">
    <source>
        <dbReference type="SAM" id="MobiDB-lite"/>
    </source>
</evidence>
<comment type="similarity">
    <text evidence="2">Belongs to the TALE/BELL homeobox family.</text>
</comment>
<evidence type="ECO:0000256" key="3">
    <source>
        <dbReference type="ARBA" id="ARBA00023015"/>
    </source>
</evidence>
<dbReference type="InterPro" id="IPR006563">
    <property type="entry name" value="POX_dom"/>
</dbReference>
<feature type="region of interest" description="Disordered" evidence="9">
    <location>
        <begin position="1"/>
        <end position="35"/>
    </location>
</feature>
<keyword evidence="3" id="KW-0805">Transcription regulation</keyword>
<reference evidence="11 12" key="1">
    <citation type="submission" date="2018-10" db="EMBL/GenBank/DDBJ databases">
        <title>A high-quality apple genome assembly.</title>
        <authorList>
            <person name="Hu J."/>
        </authorList>
    </citation>
    <scope>NUCLEOTIDE SEQUENCE [LARGE SCALE GENOMIC DNA]</scope>
    <source>
        <strain evidence="12">cv. HFTH1</strain>
        <tissue evidence="11">Young leaf</tissue>
    </source>
</reference>
<feature type="compositionally biased region" description="Polar residues" evidence="9">
    <location>
        <begin position="394"/>
        <end position="405"/>
    </location>
</feature>
<keyword evidence="6" id="KW-0804">Transcription</keyword>
<evidence type="ECO:0000256" key="2">
    <source>
        <dbReference type="ARBA" id="ARBA00006454"/>
    </source>
</evidence>
<accession>A0A498KII2</accession>
<feature type="compositionally biased region" description="Polar residues" evidence="9">
    <location>
        <begin position="685"/>
        <end position="697"/>
    </location>
</feature>
<protein>
    <recommendedName>
        <fullName evidence="10">Homeobox domain-containing protein</fullName>
    </recommendedName>
</protein>
<dbReference type="Gene3D" id="1.10.10.60">
    <property type="entry name" value="Homeodomain-like"/>
    <property type="match status" value="1"/>
</dbReference>
<dbReference type="PANTHER" id="PTHR11850">
    <property type="entry name" value="HOMEOBOX PROTEIN TRANSCRIPTION FACTORS"/>
    <property type="match status" value="1"/>
</dbReference>
<name>A0A498KII2_MALDO</name>
<keyword evidence="4 8" id="KW-0238">DNA-binding</keyword>
<evidence type="ECO:0000256" key="5">
    <source>
        <dbReference type="ARBA" id="ARBA00023155"/>
    </source>
</evidence>
<evidence type="ECO:0000256" key="6">
    <source>
        <dbReference type="ARBA" id="ARBA00023163"/>
    </source>
</evidence>
<feature type="region of interest" description="Disordered" evidence="9">
    <location>
        <begin position="198"/>
        <end position="218"/>
    </location>
</feature>
<dbReference type="SMART" id="SM00389">
    <property type="entry name" value="HOX"/>
    <property type="match status" value="1"/>
</dbReference>
<keyword evidence="7 8" id="KW-0539">Nucleus</keyword>
<dbReference type="Pfam" id="PF07526">
    <property type="entry name" value="POX"/>
    <property type="match status" value="1"/>
</dbReference>
<feature type="region of interest" description="Disordered" evidence="9">
    <location>
        <begin position="800"/>
        <end position="820"/>
    </location>
</feature>
<feature type="compositionally biased region" description="Low complexity" evidence="9">
    <location>
        <begin position="673"/>
        <end position="684"/>
    </location>
</feature>
<dbReference type="InterPro" id="IPR009057">
    <property type="entry name" value="Homeodomain-like_sf"/>
</dbReference>
<dbReference type="GO" id="GO:0005634">
    <property type="term" value="C:nucleus"/>
    <property type="evidence" value="ECO:0007669"/>
    <property type="project" value="UniProtKB-SubCell"/>
</dbReference>
<keyword evidence="12" id="KW-1185">Reference proteome</keyword>
<evidence type="ECO:0000256" key="7">
    <source>
        <dbReference type="ARBA" id="ARBA00023242"/>
    </source>
</evidence>
<comment type="subcellular location">
    <subcellularLocation>
        <location evidence="1 8">Nucleus</location>
    </subcellularLocation>
</comment>
<feature type="region of interest" description="Disordered" evidence="9">
    <location>
        <begin position="637"/>
        <end position="697"/>
    </location>
</feature>
<dbReference type="CDD" id="cd00086">
    <property type="entry name" value="homeodomain"/>
    <property type="match status" value="1"/>
</dbReference>
<sequence>MGIVTLPPLPPPPPKGNLHHRHHSIDSENYSNPPNSMSQDYHQGIFTFSNGFERSAMTTHQEQQQQQQHHLAQQIRREKLRVQGFETPPPPPLVGLNEEESSGLPAYETAGMLSEMFNYPPGGGPVGAAELLEHPMSANYRMMPRPQQAAAVSAAADWYGRVGGGGLGPLGDSKNQHHHQISTINADSAAAMQLFLMNPSQPRSPSPPPSHTTSSTLHMLLPNPSTTTNSLQGFAAASGGGAFGQFTWVPESHQGHEAGGNTAGGGGEIGGVVEGQGLSLSLSTSLQHLEAAKAEEFRMGSDSASGLLYYNNQGDHQHQGSNPQYKNLGSHHHQALHSLQQGGVVGGHHVSFGSSSSFGVVNVLRNSKYVKAAQELLEEFCSVGRGQLKKNKFGGSTSGRQNTTTNPSSNPASGGGGDGGASSSSSKDVPPLSAADRIEHQRRKVKLLSMIDEASSHHHITYRKVDRRYNHYCEQMQMVVNAFDLVMGFGAAVPYTALAQKAMSRHFRCLKDAIAAQLKHSCELIGEKDGAGTSGITKGETPRLKLLEQSLRQQRAFHQMGMMEQEAWRPQRGLPERSVNILRAWLFEHFLHPYPSDADKHLLARQTGLSRNQVSNWFINARVRLWKPMVEEMYQQEANEEEEVGEGGVGGATSAAADQERERNSNAGLAAQTPTPTTTTTTTTKNSPASKRSDINASENDPSLVAINRHQQQHHHHPMMATTTSTTVASPAYQCFPAAASDDTCRSYGTTSANANIAAHHDHQNSSNIDSSTTLISFGTTTAAGDVSLTLGLRHAGGGGGNNMPDKTSSSFSIRDFGGC</sequence>
<evidence type="ECO:0000313" key="12">
    <source>
        <dbReference type="Proteomes" id="UP000290289"/>
    </source>
</evidence>
<comment type="caution">
    <text evidence="11">The sequence shown here is derived from an EMBL/GenBank/DDBJ whole genome shotgun (WGS) entry which is preliminary data.</text>
</comment>
<evidence type="ECO:0000256" key="1">
    <source>
        <dbReference type="ARBA" id="ARBA00004123"/>
    </source>
</evidence>
<feature type="domain" description="Homeobox" evidence="10">
    <location>
        <begin position="565"/>
        <end position="628"/>
    </location>
</feature>
<feature type="region of interest" description="Disordered" evidence="9">
    <location>
        <begin position="313"/>
        <end position="332"/>
    </location>
</feature>
<feature type="compositionally biased region" description="Polar residues" evidence="9">
    <location>
        <begin position="313"/>
        <end position="327"/>
    </location>
</feature>
<dbReference type="GO" id="GO:0003677">
    <property type="term" value="F:DNA binding"/>
    <property type="evidence" value="ECO:0007669"/>
    <property type="project" value="UniProtKB-UniRule"/>
</dbReference>
<proteinExistence type="inferred from homology"/>
<dbReference type="InterPro" id="IPR050224">
    <property type="entry name" value="TALE_homeobox"/>
</dbReference>
<keyword evidence="5 8" id="KW-0371">Homeobox</keyword>
<evidence type="ECO:0000256" key="8">
    <source>
        <dbReference type="PROSITE-ProRule" id="PRU00108"/>
    </source>
</evidence>
<dbReference type="InterPro" id="IPR001356">
    <property type="entry name" value="HD"/>
</dbReference>
<dbReference type="InterPro" id="IPR008422">
    <property type="entry name" value="KN_HD"/>
</dbReference>
<dbReference type="FunFam" id="1.10.10.60:FF:000083">
    <property type="entry name" value="BEL1-like homeodomain protein 4"/>
    <property type="match status" value="1"/>
</dbReference>
<dbReference type="AlphaFoldDB" id="A0A498KII2"/>
<evidence type="ECO:0000259" key="10">
    <source>
        <dbReference type="PROSITE" id="PS50071"/>
    </source>
</evidence>
<dbReference type="EMBL" id="RDQH01000328">
    <property type="protein sequence ID" value="RXI07267.1"/>
    <property type="molecule type" value="Genomic_DNA"/>
</dbReference>
<gene>
    <name evidence="11" type="ORF">DVH24_026403</name>
</gene>
<feature type="region of interest" description="Disordered" evidence="9">
    <location>
        <begin position="391"/>
        <end position="437"/>
    </location>
</feature>
<dbReference type="STRING" id="3750.A0A498KII2"/>
<dbReference type="SMART" id="SM00574">
    <property type="entry name" value="POX"/>
    <property type="match status" value="1"/>
</dbReference>
<dbReference type="Proteomes" id="UP000290289">
    <property type="component" value="Chromosome 2"/>
</dbReference>
<dbReference type="PROSITE" id="PS50071">
    <property type="entry name" value="HOMEOBOX_2"/>
    <property type="match status" value="1"/>
</dbReference>
<evidence type="ECO:0000256" key="4">
    <source>
        <dbReference type="ARBA" id="ARBA00023125"/>
    </source>
</evidence>
<dbReference type="Pfam" id="PF05920">
    <property type="entry name" value="Homeobox_KN"/>
    <property type="match status" value="1"/>
</dbReference>
<organism evidence="11 12">
    <name type="scientific">Malus domestica</name>
    <name type="common">Apple</name>
    <name type="synonym">Pyrus malus</name>
    <dbReference type="NCBI Taxonomy" id="3750"/>
    <lineage>
        <taxon>Eukaryota</taxon>
        <taxon>Viridiplantae</taxon>
        <taxon>Streptophyta</taxon>
        <taxon>Embryophyta</taxon>
        <taxon>Tracheophyta</taxon>
        <taxon>Spermatophyta</taxon>
        <taxon>Magnoliopsida</taxon>
        <taxon>eudicotyledons</taxon>
        <taxon>Gunneridae</taxon>
        <taxon>Pentapetalae</taxon>
        <taxon>rosids</taxon>
        <taxon>fabids</taxon>
        <taxon>Rosales</taxon>
        <taxon>Rosaceae</taxon>
        <taxon>Amygdaloideae</taxon>
        <taxon>Maleae</taxon>
        <taxon>Malus</taxon>
    </lineage>
</organism>
<dbReference type="SUPFAM" id="SSF46689">
    <property type="entry name" value="Homeodomain-like"/>
    <property type="match status" value="1"/>
</dbReference>
<evidence type="ECO:0000313" key="11">
    <source>
        <dbReference type="EMBL" id="RXI07267.1"/>
    </source>
</evidence>